<evidence type="ECO:0000256" key="3">
    <source>
        <dbReference type="SAM" id="SignalP"/>
    </source>
</evidence>
<keyword evidence="2" id="KW-0245">EGF-like domain</keyword>
<keyword evidence="3" id="KW-0732">Signal</keyword>
<dbReference type="InterPro" id="IPR003609">
    <property type="entry name" value="Pan_app"/>
</dbReference>
<protein>
    <submittedName>
        <fullName evidence="7">Uncharacterized protein LOC116301277 isoform X1</fullName>
    </submittedName>
</protein>
<dbReference type="Proteomes" id="UP000515163">
    <property type="component" value="Unplaced"/>
</dbReference>
<evidence type="ECO:0000259" key="4">
    <source>
        <dbReference type="PROSITE" id="PS50026"/>
    </source>
</evidence>
<evidence type="ECO:0000259" key="5">
    <source>
        <dbReference type="PROSITE" id="PS50948"/>
    </source>
</evidence>
<dbReference type="InterPro" id="IPR000742">
    <property type="entry name" value="EGF"/>
</dbReference>
<dbReference type="PROSITE" id="PS50948">
    <property type="entry name" value="PAN"/>
    <property type="match status" value="1"/>
</dbReference>
<dbReference type="KEGG" id="aten:116301277"/>
<dbReference type="CDD" id="cd00054">
    <property type="entry name" value="EGF_CA"/>
    <property type="match status" value="1"/>
</dbReference>
<dbReference type="AlphaFoldDB" id="A0A6P8IHC1"/>
<keyword evidence="6" id="KW-1185">Reference proteome</keyword>
<proteinExistence type="inferred from homology"/>
<dbReference type="OrthoDB" id="283575at2759"/>
<dbReference type="Gene3D" id="2.10.25.10">
    <property type="entry name" value="Laminin"/>
    <property type="match status" value="1"/>
</dbReference>
<dbReference type="InParanoid" id="A0A6P8IHC1"/>
<evidence type="ECO:0000256" key="2">
    <source>
        <dbReference type="PROSITE-ProRule" id="PRU00076"/>
    </source>
</evidence>
<feature type="domain" description="Apple" evidence="5">
    <location>
        <begin position="197"/>
        <end position="285"/>
    </location>
</feature>
<sequence length="314" mass="34693">MAALSSGFNVLLFFAIIIFTKLVDAAVKETVIPEISNGRIEATHGGKVINFFWTGCNSPDCETTLVATFEGGQYTGSTVGHALQRYHPYLTPDNKSHVECFYDASLDPDDGSKSTPCKYQGSKMKRKIRYIKTFKIISVTISICINQTCSGIKEYKFVNPARNPCYFNNPCMNNAKCNPGVHKYDCTCTPKWAGKNCTMQMPPGFNYTAGKCLDYDAKIKVIFVSSAKECGSLCAAMNDTSKTLCKSFELKSLPTNDQKNCTLRDSNSLTHRLVTCDSDYFEATAFSSRPMPSTATNSAQIPYLLLLISVAWLL</sequence>
<comment type="similarity">
    <text evidence="1">Belongs to the EGF domain peptide family.</text>
</comment>
<organism evidence="6 7">
    <name type="scientific">Actinia tenebrosa</name>
    <name type="common">Australian red waratah sea anemone</name>
    <dbReference type="NCBI Taxonomy" id="6105"/>
    <lineage>
        <taxon>Eukaryota</taxon>
        <taxon>Metazoa</taxon>
        <taxon>Cnidaria</taxon>
        <taxon>Anthozoa</taxon>
        <taxon>Hexacorallia</taxon>
        <taxon>Actiniaria</taxon>
        <taxon>Actiniidae</taxon>
        <taxon>Actinia</taxon>
    </lineage>
</organism>
<evidence type="ECO:0000256" key="1">
    <source>
        <dbReference type="ARBA" id="ARBA00006373"/>
    </source>
</evidence>
<feature type="domain" description="EGF-like" evidence="4">
    <location>
        <begin position="161"/>
        <end position="198"/>
    </location>
</feature>
<dbReference type="RefSeq" id="XP_031566171.1">
    <property type="nucleotide sequence ID" value="XM_031710311.1"/>
</dbReference>
<evidence type="ECO:0000313" key="6">
    <source>
        <dbReference type="Proteomes" id="UP000515163"/>
    </source>
</evidence>
<comment type="caution">
    <text evidence="2">Lacks conserved residue(s) required for the propagation of feature annotation.</text>
</comment>
<feature type="chain" id="PRO_5028454861" evidence="3">
    <location>
        <begin position="26"/>
        <end position="314"/>
    </location>
</feature>
<dbReference type="PROSITE" id="PS00022">
    <property type="entry name" value="EGF_1"/>
    <property type="match status" value="1"/>
</dbReference>
<evidence type="ECO:0000313" key="7">
    <source>
        <dbReference type="RefSeq" id="XP_031566171.1"/>
    </source>
</evidence>
<dbReference type="SUPFAM" id="SSF57196">
    <property type="entry name" value="EGF/Laminin"/>
    <property type="match status" value="1"/>
</dbReference>
<reference evidence="7" key="1">
    <citation type="submission" date="2025-08" db="UniProtKB">
        <authorList>
            <consortium name="RefSeq"/>
        </authorList>
    </citation>
    <scope>IDENTIFICATION</scope>
    <source>
        <tissue evidence="7">Tentacle</tissue>
    </source>
</reference>
<feature type="signal peptide" evidence="3">
    <location>
        <begin position="1"/>
        <end position="25"/>
    </location>
</feature>
<keyword evidence="2" id="KW-1015">Disulfide bond</keyword>
<dbReference type="GeneID" id="116301277"/>
<accession>A0A6P8IHC1</accession>
<gene>
    <name evidence="7" type="primary">LOC116301277</name>
</gene>
<dbReference type="Pfam" id="PF00024">
    <property type="entry name" value="PAN_1"/>
    <property type="match status" value="1"/>
</dbReference>
<feature type="disulfide bond" evidence="2">
    <location>
        <begin position="188"/>
        <end position="197"/>
    </location>
</feature>
<name>A0A6P8IHC1_ACTTE</name>
<dbReference type="PROSITE" id="PS50026">
    <property type="entry name" value="EGF_3"/>
    <property type="match status" value="1"/>
</dbReference>